<name>A0AAV5P100_9VIBR</name>
<dbReference type="AlphaFoldDB" id="A0AAV5P100"/>
<feature type="signal peptide" evidence="1">
    <location>
        <begin position="1"/>
        <end position="18"/>
    </location>
</feature>
<dbReference type="EMBL" id="BSNX01000075">
    <property type="protein sequence ID" value="GLQ76370.1"/>
    <property type="molecule type" value="Genomic_DNA"/>
</dbReference>
<comment type="caution">
    <text evidence="2">The sequence shown here is derived from an EMBL/GenBank/DDBJ whole genome shotgun (WGS) entry which is preliminary data.</text>
</comment>
<gene>
    <name evidence="2" type="ORF">GCM10007932_57330</name>
</gene>
<reference evidence="3" key="1">
    <citation type="journal article" date="2019" name="Int. J. Syst. Evol. Microbiol.">
        <title>The Global Catalogue of Microorganisms (GCM) 10K type strain sequencing project: providing services to taxonomists for standard genome sequencing and annotation.</title>
        <authorList>
            <consortium name="The Broad Institute Genomics Platform"/>
            <consortium name="The Broad Institute Genome Sequencing Center for Infectious Disease"/>
            <person name="Wu L."/>
            <person name="Ma J."/>
        </authorList>
    </citation>
    <scope>NUCLEOTIDE SEQUENCE [LARGE SCALE GENOMIC DNA]</scope>
    <source>
        <strain evidence="3">NBRC 15640</strain>
    </source>
</reference>
<dbReference type="Gene3D" id="1.25.10.10">
    <property type="entry name" value="Leucine-rich Repeat Variant"/>
    <property type="match status" value="1"/>
</dbReference>
<keyword evidence="1" id="KW-0732">Signal</keyword>
<dbReference type="SUPFAM" id="SSF48371">
    <property type="entry name" value="ARM repeat"/>
    <property type="match status" value="1"/>
</dbReference>
<dbReference type="InterPro" id="IPR016024">
    <property type="entry name" value="ARM-type_fold"/>
</dbReference>
<feature type="chain" id="PRO_5043775317" description="HEAT repeat domain-containing protein" evidence="1">
    <location>
        <begin position="19"/>
        <end position="581"/>
    </location>
</feature>
<proteinExistence type="predicted"/>
<dbReference type="Proteomes" id="UP001156690">
    <property type="component" value="Unassembled WGS sequence"/>
</dbReference>
<keyword evidence="3" id="KW-1185">Reference proteome</keyword>
<dbReference type="InterPro" id="IPR011989">
    <property type="entry name" value="ARM-like"/>
</dbReference>
<sequence length="581" mass="65067">MKRVILLLSLGIVAAVGASVFVFQEEPETQDNSESIPVYTPEKNSEPASISTIAKSAEEKESDPVYRYRVALTTTMSNPKTQLGEMTYRFNMALKPTDDQPNVYLGQIYNIQWAADPQGEDRPKRLTFTAQFSQGSFENVDLLGLNASHPLTIINTTLTQFSYFSGSKTLALADGKHRFYFARQDESSLERDWLGAVSDSQSYQVIEQQDRWKLTHDTAGFPQTLAHTHTRTVDYENQKLTVVQQTNISPLKSTTALNWSMNQYASNVNQHLKGLDVATASNNEAVNEDNFVEQFELYAGSPNLDSAHLIGAYLAGQGFNTVKDWLQNQNLTDDQQSLLIFALERSQSPEGEYILSQLIEDNSLDEENRLRAIMSISKMGDVNSIHALQALEAASDNSNQIISETALLNIGILGSQSESLRSDVSQYLSKNLQSEEASYLTLVSIDNLDDRALDSQVSNYLKSEHFDERMVAARVLARNPEMKQALREQAIKDSNPNVVREIVNARLSTPDLLPFDSNYQHQLRKRIMSGDIPTPTKEMLFEYLMSGSQNTPENQAVAEALYKEAELSESTRQKLASLLNQ</sequence>
<evidence type="ECO:0000313" key="3">
    <source>
        <dbReference type="Proteomes" id="UP001156690"/>
    </source>
</evidence>
<evidence type="ECO:0000256" key="1">
    <source>
        <dbReference type="SAM" id="SignalP"/>
    </source>
</evidence>
<protein>
    <recommendedName>
        <fullName evidence="4">HEAT repeat domain-containing protein</fullName>
    </recommendedName>
</protein>
<organism evidence="2 3">
    <name type="scientific">Vibrio penaeicida</name>
    <dbReference type="NCBI Taxonomy" id="104609"/>
    <lineage>
        <taxon>Bacteria</taxon>
        <taxon>Pseudomonadati</taxon>
        <taxon>Pseudomonadota</taxon>
        <taxon>Gammaproteobacteria</taxon>
        <taxon>Vibrionales</taxon>
        <taxon>Vibrionaceae</taxon>
        <taxon>Vibrio</taxon>
    </lineage>
</organism>
<dbReference type="RefSeq" id="WP_126609823.1">
    <property type="nucleotide sequence ID" value="NZ_AP025145.1"/>
</dbReference>
<accession>A0AAV5P100</accession>
<evidence type="ECO:0000313" key="2">
    <source>
        <dbReference type="EMBL" id="GLQ76370.1"/>
    </source>
</evidence>
<evidence type="ECO:0008006" key="4">
    <source>
        <dbReference type="Google" id="ProtNLM"/>
    </source>
</evidence>